<dbReference type="Proteomes" id="UP001430953">
    <property type="component" value="Unassembled WGS sequence"/>
</dbReference>
<dbReference type="AlphaFoldDB" id="A0AAW2G695"/>
<accession>A0AAW2G695</accession>
<protein>
    <submittedName>
        <fullName evidence="1">Uncharacterized protein</fullName>
    </submittedName>
</protein>
<keyword evidence="2" id="KW-1185">Reference proteome</keyword>
<reference evidence="1 2" key="1">
    <citation type="submission" date="2023-03" db="EMBL/GenBank/DDBJ databases">
        <title>High recombination rates correlate with genetic variation in Cardiocondyla obscurior ants.</title>
        <authorList>
            <person name="Errbii M."/>
        </authorList>
    </citation>
    <scope>NUCLEOTIDE SEQUENCE [LARGE SCALE GENOMIC DNA]</scope>
    <source>
        <strain evidence="1">Alpha-2009</strain>
        <tissue evidence="1">Whole body</tissue>
    </source>
</reference>
<gene>
    <name evidence="1" type="ORF">PUN28_005890</name>
</gene>
<organism evidence="1 2">
    <name type="scientific">Cardiocondyla obscurior</name>
    <dbReference type="NCBI Taxonomy" id="286306"/>
    <lineage>
        <taxon>Eukaryota</taxon>
        <taxon>Metazoa</taxon>
        <taxon>Ecdysozoa</taxon>
        <taxon>Arthropoda</taxon>
        <taxon>Hexapoda</taxon>
        <taxon>Insecta</taxon>
        <taxon>Pterygota</taxon>
        <taxon>Neoptera</taxon>
        <taxon>Endopterygota</taxon>
        <taxon>Hymenoptera</taxon>
        <taxon>Apocrita</taxon>
        <taxon>Aculeata</taxon>
        <taxon>Formicoidea</taxon>
        <taxon>Formicidae</taxon>
        <taxon>Myrmicinae</taxon>
        <taxon>Cardiocondyla</taxon>
    </lineage>
</organism>
<dbReference type="EMBL" id="JADYXP020000005">
    <property type="protein sequence ID" value="KAL0123684.1"/>
    <property type="molecule type" value="Genomic_DNA"/>
</dbReference>
<name>A0AAW2G695_9HYME</name>
<evidence type="ECO:0000313" key="1">
    <source>
        <dbReference type="EMBL" id="KAL0123684.1"/>
    </source>
</evidence>
<evidence type="ECO:0000313" key="2">
    <source>
        <dbReference type="Proteomes" id="UP001430953"/>
    </source>
</evidence>
<comment type="caution">
    <text evidence="1">The sequence shown here is derived from an EMBL/GenBank/DDBJ whole genome shotgun (WGS) entry which is preliminary data.</text>
</comment>
<sequence length="80" mass="9772">MYANLIDSIALNDFIVLSSDHTCAAYKRNFEKKRCTECSITLISYNEFTYISLLHCYSVKYYYRKKFIYSEFYYYHIKPR</sequence>
<proteinExistence type="predicted"/>